<proteinExistence type="predicted"/>
<dbReference type="AlphaFoldDB" id="A0AAV7L8V5"/>
<comment type="caution">
    <text evidence="2">The sequence shown here is derived from an EMBL/GenBank/DDBJ whole genome shotgun (WGS) entry which is preliminary data.</text>
</comment>
<dbReference type="EMBL" id="JANPWB010000016">
    <property type="protein sequence ID" value="KAJ1085758.1"/>
    <property type="molecule type" value="Genomic_DNA"/>
</dbReference>
<gene>
    <name evidence="2" type="ORF">NDU88_005883</name>
</gene>
<feature type="region of interest" description="Disordered" evidence="1">
    <location>
        <begin position="1"/>
        <end position="22"/>
    </location>
</feature>
<evidence type="ECO:0000313" key="2">
    <source>
        <dbReference type="EMBL" id="KAJ1085758.1"/>
    </source>
</evidence>
<sequence length="109" mass="11148">MTRARLGAGPTQQRNEGARGTIRGLAGSGLGGVAKEKPNGQRYGLVGEGCGFPHGDLVCWCLARGLVMGPFEFRDAGLVVRSLLGAPGSPESGAACLVMVHGCALRLTV</sequence>
<keyword evidence="3" id="KW-1185">Reference proteome</keyword>
<name>A0AAV7L8V5_PLEWA</name>
<dbReference type="Proteomes" id="UP001066276">
    <property type="component" value="Chromosome 12"/>
</dbReference>
<protein>
    <submittedName>
        <fullName evidence="2">Uncharacterized protein</fullName>
    </submittedName>
</protein>
<evidence type="ECO:0000313" key="3">
    <source>
        <dbReference type="Proteomes" id="UP001066276"/>
    </source>
</evidence>
<organism evidence="2 3">
    <name type="scientific">Pleurodeles waltl</name>
    <name type="common">Iberian ribbed newt</name>
    <dbReference type="NCBI Taxonomy" id="8319"/>
    <lineage>
        <taxon>Eukaryota</taxon>
        <taxon>Metazoa</taxon>
        <taxon>Chordata</taxon>
        <taxon>Craniata</taxon>
        <taxon>Vertebrata</taxon>
        <taxon>Euteleostomi</taxon>
        <taxon>Amphibia</taxon>
        <taxon>Batrachia</taxon>
        <taxon>Caudata</taxon>
        <taxon>Salamandroidea</taxon>
        <taxon>Salamandridae</taxon>
        <taxon>Pleurodelinae</taxon>
        <taxon>Pleurodeles</taxon>
    </lineage>
</organism>
<evidence type="ECO:0000256" key="1">
    <source>
        <dbReference type="SAM" id="MobiDB-lite"/>
    </source>
</evidence>
<reference evidence="2" key="1">
    <citation type="journal article" date="2022" name="bioRxiv">
        <title>Sequencing and chromosome-scale assembly of the giantPleurodeles waltlgenome.</title>
        <authorList>
            <person name="Brown T."/>
            <person name="Elewa A."/>
            <person name="Iarovenko S."/>
            <person name="Subramanian E."/>
            <person name="Araus A.J."/>
            <person name="Petzold A."/>
            <person name="Susuki M."/>
            <person name="Suzuki K.-i.T."/>
            <person name="Hayashi T."/>
            <person name="Toyoda A."/>
            <person name="Oliveira C."/>
            <person name="Osipova E."/>
            <person name="Leigh N.D."/>
            <person name="Simon A."/>
            <person name="Yun M.H."/>
        </authorList>
    </citation>
    <scope>NUCLEOTIDE SEQUENCE</scope>
    <source>
        <strain evidence="2">20211129_DDA</strain>
        <tissue evidence="2">Liver</tissue>
    </source>
</reference>
<accession>A0AAV7L8V5</accession>